<dbReference type="InterPro" id="IPR043502">
    <property type="entry name" value="DNA/RNA_pol_sf"/>
</dbReference>
<dbReference type="Gene3D" id="3.10.10.10">
    <property type="entry name" value="HIV Type 1 Reverse Transcriptase, subunit A, domain 1"/>
    <property type="match status" value="1"/>
</dbReference>
<evidence type="ECO:0000313" key="3">
    <source>
        <dbReference type="Proteomes" id="UP000257109"/>
    </source>
</evidence>
<dbReference type="PANTHER" id="PTHR37984">
    <property type="entry name" value="PROTEIN CBG26694"/>
    <property type="match status" value="1"/>
</dbReference>
<feature type="non-terminal residue" evidence="2">
    <location>
        <position position="1"/>
    </location>
</feature>
<dbReference type="SUPFAM" id="SSF53098">
    <property type="entry name" value="Ribonuclease H-like"/>
    <property type="match status" value="1"/>
</dbReference>
<dbReference type="SUPFAM" id="SSF56672">
    <property type="entry name" value="DNA/RNA polymerases"/>
    <property type="match status" value="1"/>
</dbReference>
<keyword evidence="3" id="KW-1185">Reference proteome</keyword>
<evidence type="ECO:0000313" key="2">
    <source>
        <dbReference type="EMBL" id="RDX76482.1"/>
    </source>
</evidence>
<sequence>MSAYLVSNLNQVGQLDLKPTNDTSSSPPPPTELKPLLSHLKYAYLGNDQQFPVIIANNLYQEQEEKLLHVLRQHKKAIGWKLSDLPSINPSIYMHRILMEEEAHPIRQQQRRLNLTILDVAKKEVTKLLVVGIIYPISNNQWVSLVQVVPKKSRMTIMKNQHDELVPIWIQNSYRVYIDYKRLNKVTRKDHFPLAFIDQVLEKLVGKFHYYFLDGFSGYMHIHNPPEDQHKTNFTWPFDTFAYTQMPFGLCNALSTGIKVDKSKIDIITSLPILASVQEKLDAKPRLIRWMFLLQEFDIEIRDKKGVENSIADHLSRIERKSDLMPIQDEFHDEQLLQVDTPTPWFVHSRFRDQVGLPILSCNIWRQPLLIKSNSLEVLDYGFYWPTIYRDTYQFISTCEQCQKARIVISRRHEMPQQPILLCEVFDVWGVDFMGPFLVSNGYSHILLIVNYVSRWVEAIATKTNDAKVVVDFLKFNIFCRFGVPKALISVQGSHFCNRAMSSLLNKYRVVHRVATPYHPRQTAKLKCSIGKLRKLYKRWSIPVERTGVDSLRMLYGHIELHTGLH</sequence>
<dbReference type="PROSITE" id="PS50994">
    <property type="entry name" value="INTEGRASE"/>
    <property type="match status" value="1"/>
</dbReference>
<name>A0A371FDU7_MUCPR</name>
<proteinExistence type="predicted"/>
<comment type="caution">
    <text evidence="2">The sequence shown here is derived from an EMBL/GenBank/DDBJ whole genome shotgun (WGS) entry which is preliminary data.</text>
</comment>
<dbReference type="AlphaFoldDB" id="A0A371FDU7"/>
<dbReference type="Pfam" id="PF00665">
    <property type="entry name" value="rve"/>
    <property type="match status" value="1"/>
</dbReference>
<accession>A0A371FDU7</accession>
<evidence type="ECO:0000259" key="1">
    <source>
        <dbReference type="PROSITE" id="PS50994"/>
    </source>
</evidence>
<dbReference type="GO" id="GO:0003676">
    <property type="term" value="F:nucleic acid binding"/>
    <property type="evidence" value="ECO:0007669"/>
    <property type="project" value="InterPro"/>
</dbReference>
<reference evidence="2" key="1">
    <citation type="submission" date="2018-05" db="EMBL/GenBank/DDBJ databases">
        <title>Draft genome of Mucuna pruriens seed.</title>
        <authorList>
            <person name="Nnadi N.E."/>
            <person name="Vos R."/>
            <person name="Hasami M.H."/>
            <person name="Devisetty U.K."/>
            <person name="Aguiy J.C."/>
        </authorList>
    </citation>
    <scope>NUCLEOTIDE SEQUENCE [LARGE SCALE GENOMIC DNA]</scope>
    <source>
        <strain evidence="2">JCA_2017</strain>
    </source>
</reference>
<dbReference type="GO" id="GO:0015074">
    <property type="term" value="P:DNA integration"/>
    <property type="evidence" value="ECO:0007669"/>
    <property type="project" value="InterPro"/>
</dbReference>
<protein>
    <submittedName>
        <fullName evidence="2">Pro-Pol polyprotein</fullName>
    </submittedName>
</protein>
<gene>
    <name evidence="2" type="primary">pol</name>
    <name evidence="2" type="ORF">CR513_43510</name>
</gene>
<dbReference type="Proteomes" id="UP000257109">
    <property type="component" value="Unassembled WGS sequence"/>
</dbReference>
<dbReference type="EMBL" id="QJKJ01009491">
    <property type="protein sequence ID" value="RDX76482.1"/>
    <property type="molecule type" value="Genomic_DNA"/>
</dbReference>
<dbReference type="Gene3D" id="3.30.420.10">
    <property type="entry name" value="Ribonuclease H-like superfamily/Ribonuclease H"/>
    <property type="match status" value="1"/>
</dbReference>
<dbReference type="InterPro" id="IPR036397">
    <property type="entry name" value="RNaseH_sf"/>
</dbReference>
<dbReference type="CDD" id="cd01647">
    <property type="entry name" value="RT_LTR"/>
    <property type="match status" value="1"/>
</dbReference>
<feature type="domain" description="Integrase catalytic" evidence="1">
    <location>
        <begin position="415"/>
        <end position="537"/>
    </location>
</feature>
<organism evidence="2 3">
    <name type="scientific">Mucuna pruriens</name>
    <name type="common">Velvet bean</name>
    <name type="synonym">Dolichos pruriens</name>
    <dbReference type="NCBI Taxonomy" id="157652"/>
    <lineage>
        <taxon>Eukaryota</taxon>
        <taxon>Viridiplantae</taxon>
        <taxon>Streptophyta</taxon>
        <taxon>Embryophyta</taxon>
        <taxon>Tracheophyta</taxon>
        <taxon>Spermatophyta</taxon>
        <taxon>Magnoliopsida</taxon>
        <taxon>eudicotyledons</taxon>
        <taxon>Gunneridae</taxon>
        <taxon>Pentapetalae</taxon>
        <taxon>rosids</taxon>
        <taxon>fabids</taxon>
        <taxon>Fabales</taxon>
        <taxon>Fabaceae</taxon>
        <taxon>Papilionoideae</taxon>
        <taxon>50 kb inversion clade</taxon>
        <taxon>NPAAA clade</taxon>
        <taxon>indigoferoid/millettioid clade</taxon>
        <taxon>Phaseoleae</taxon>
        <taxon>Mucuna</taxon>
    </lineage>
</organism>
<dbReference type="InterPro" id="IPR001584">
    <property type="entry name" value="Integrase_cat-core"/>
</dbReference>
<dbReference type="InterPro" id="IPR012337">
    <property type="entry name" value="RNaseH-like_sf"/>
</dbReference>
<dbReference type="PANTHER" id="PTHR37984:SF5">
    <property type="entry name" value="PROTEIN NYNRIN-LIKE"/>
    <property type="match status" value="1"/>
</dbReference>
<dbReference type="InterPro" id="IPR050951">
    <property type="entry name" value="Retrovirus_Pol_polyprotein"/>
</dbReference>
<dbReference type="OrthoDB" id="10055717at2759"/>